<dbReference type="RefSeq" id="WP_331703893.1">
    <property type="nucleotide sequence ID" value="NZ_JAZHBO010000002.1"/>
</dbReference>
<proteinExistence type="predicted"/>
<keyword evidence="2" id="KW-1185">Reference proteome</keyword>
<comment type="caution">
    <text evidence="1">The sequence shown here is derived from an EMBL/GenBank/DDBJ whole genome shotgun (WGS) entry which is preliminary data.</text>
</comment>
<organism evidence="1 2">
    <name type="scientific">Aquilutibacter rugosus</name>
    <dbReference type="NCBI Taxonomy" id="3115820"/>
    <lineage>
        <taxon>Bacteria</taxon>
        <taxon>Pseudomonadati</taxon>
        <taxon>Pseudomonadota</taxon>
        <taxon>Gammaproteobacteria</taxon>
        <taxon>Lysobacterales</taxon>
        <taxon>Lysobacteraceae</taxon>
        <taxon>Aquilutibacter</taxon>
    </lineage>
</organism>
<reference evidence="1 2" key="1">
    <citation type="submission" date="2024-01" db="EMBL/GenBank/DDBJ databases">
        <title>Novel species of the genus Luteimonas isolated from rivers.</title>
        <authorList>
            <person name="Lu H."/>
        </authorList>
    </citation>
    <scope>NUCLEOTIDE SEQUENCE [LARGE SCALE GENOMIC DNA]</scope>
    <source>
        <strain evidence="1 2">FXH3W</strain>
    </source>
</reference>
<protein>
    <submittedName>
        <fullName evidence="1">Uncharacterized protein</fullName>
    </submittedName>
</protein>
<dbReference type="Proteomes" id="UP001356170">
    <property type="component" value="Unassembled WGS sequence"/>
</dbReference>
<gene>
    <name evidence="1" type="ORF">V3390_06690</name>
</gene>
<sequence>MNNSARHEHEPLTDEELALSRLLRSVDSKVAPSAELDSRVIAFARQATTKPRRDHRWMQWSGLAATVALSAVALFRYQAVDTLDRQAEFPTVSASATSATSSSPAPALTASVTASAPVADQVAASASVTQEHKSVAATQSVAPAAAPKVRVATRASATASVSAPAAAPAPAPVAVMAAPPPPPMPTPAPVEDMEAGAAPTAARAAVPTSGADIASKAPKAWLLEIEQLLKDGEPVRARQELEHFRRTYPDVALPDSIKSLLAD</sequence>
<evidence type="ECO:0000313" key="1">
    <source>
        <dbReference type="EMBL" id="MEF2155920.1"/>
    </source>
</evidence>
<dbReference type="EMBL" id="JAZHBO010000002">
    <property type="protein sequence ID" value="MEF2155920.1"/>
    <property type="molecule type" value="Genomic_DNA"/>
</dbReference>
<name>A0ABU7UZF2_9GAMM</name>
<accession>A0ABU7UZF2</accession>
<evidence type="ECO:0000313" key="2">
    <source>
        <dbReference type="Proteomes" id="UP001356170"/>
    </source>
</evidence>